<keyword evidence="2" id="KW-0240">DNA-directed RNA polymerase</keyword>
<feature type="region of interest" description="Disordered" evidence="1">
    <location>
        <begin position="28"/>
        <end position="48"/>
    </location>
</feature>
<dbReference type="GO" id="GO:0005666">
    <property type="term" value="C:RNA polymerase III complex"/>
    <property type="evidence" value="ECO:0007669"/>
    <property type="project" value="TreeGrafter"/>
</dbReference>
<feature type="region of interest" description="Disordered" evidence="1">
    <location>
        <begin position="94"/>
        <end position="115"/>
    </location>
</feature>
<keyword evidence="2" id="KW-0804">Transcription</keyword>
<dbReference type="GO" id="GO:0042797">
    <property type="term" value="P:tRNA transcription by RNA polymerase III"/>
    <property type="evidence" value="ECO:0007669"/>
    <property type="project" value="TreeGrafter"/>
</dbReference>
<sequence length="299" mass="32982">MMVGDRELVEELDVHVCQVGSLLDVQAKDAGASEGGEEAEGEGEGASQKKSWTKLILMQYPLRPQGRPYPTKDAQEVRVKPIVERVEIDIPMKTKSGNYRGADEVGGGAAPKPPSMESITLRSTNAELHTEHMVGVVKDGRLILTPLDKAVQLRPKMDFADETTATVAKQEGNGRATGAPAGMGTVARGGRQQGNGEILELLTVQVERHETQRQIEARHRSHAYLRKQEDNEPWSNLEVTSVLQEESREIRERWASSLAEDDNEMAHEENEDGQGAVQKPRDKTIQYIESILAKNVTSL</sequence>
<dbReference type="AlphaFoldDB" id="A0AAX4NYK9"/>
<dbReference type="Pfam" id="PF04801">
    <property type="entry name" value="RPC5"/>
    <property type="match status" value="1"/>
</dbReference>
<dbReference type="EMBL" id="CP151501">
    <property type="protein sequence ID" value="WZN58965.1"/>
    <property type="molecule type" value="Genomic_DNA"/>
</dbReference>
<evidence type="ECO:0000256" key="1">
    <source>
        <dbReference type="SAM" id="MobiDB-lite"/>
    </source>
</evidence>
<reference evidence="2 3" key="1">
    <citation type="submission" date="2024-03" db="EMBL/GenBank/DDBJ databases">
        <title>Complete genome sequence of the green alga Chloropicon roscoffensis RCC1871.</title>
        <authorList>
            <person name="Lemieux C."/>
            <person name="Pombert J.-F."/>
            <person name="Otis C."/>
            <person name="Turmel M."/>
        </authorList>
    </citation>
    <scope>NUCLEOTIDE SEQUENCE [LARGE SCALE GENOMIC DNA]</scope>
    <source>
        <strain evidence="2 3">RCC1871</strain>
    </source>
</reference>
<evidence type="ECO:0000313" key="3">
    <source>
        <dbReference type="Proteomes" id="UP001472866"/>
    </source>
</evidence>
<keyword evidence="3" id="KW-1185">Reference proteome</keyword>
<protein>
    <submittedName>
        <fullName evidence="2">Subunit RPC5 of DNA-directed RNA polymerase III</fullName>
    </submittedName>
</protein>
<gene>
    <name evidence="2" type="ORF">HKI87_01g04900</name>
</gene>
<dbReference type="PANTHER" id="PTHR12069:SF0">
    <property type="entry name" value="DNA-DIRECTED RNA POLYMERASE III SUBUNIT RPC5"/>
    <property type="match status" value="1"/>
</dbReference>
<feature type="region of interest" description="Disordered" evidence="1">
    <location>
        <begin position="259"/>
        <end position="282"/>
    </location>
</feature>
<organism evidence="2 3">
    <name type="scientific">Chloropicon roscoffensis</name>
    <dbReference type="NCBI Taxonomy" id="1461544"/>
    <lineage>
        <taxon>Eukaryota</taxon>
        <taxon>Viridiplantae</taxon>
        <taxon>Chlorophyta</taxon>
        <taxon>Chloropicophyceae</taxon>
        <taxon>Chloropicales</taxon>
        <taxon>Chloropicaceae</taxon>
        <taxon>Chloropicon</taxon>
    </lineage>
</organism>
<name>A0AAX4NYK9_9CHLO</name>
<proteinExistence type="predicted"/>
<accession>A0AAX4NYK9</accession>
<dbReference type="PANTHER" id="PTHR12069">
    <property type="entry name" value="DNA-DIRECTED RNA POLYMERASES III 80 KDA POLYPEPTIDE RNA POLYMERASE III SUBUNIT 5"/>
    <property type="match status" value="1"/>
</dbReference>
<dbReference type="InterPro" id="IPR006886">
    <property type="entry name" value="RNA_pol_III_Rpc5"/>
</dbReference>
<evidence type="ECO:0000313" key="2">
    <source>
        <dbReference type="EMBL" id="WZN58965.1"/>
    </source>
</evidence>
<dbReference type="Proteomes" id="UP001472866">
    <property type="component" value="Chromosome 01"/>
</dbReference>